<dbReference type="AlphaFoldDB" id="X1FEV0"/>
<accession>X1FEV0</accession>
<name>X1FEV0_9ZZZZ</name>
<sequence>VQAHAPSQPFLEEFQHFNLSVKQKMWSVDYFHNQINELKPEVLYQQQRTRGSTLVLREPYINKEGFGLYANLVLDGFLMNAMAALDTLAHEIRVLYTFQPVPQDVYIRSIKQRLEDQHPYCTLTKYLSDELTKPWFDPFANYRHCTTHESLVGSNVRYDEALITGDRGQAFITLPDDPRNRPFTYSRNRELKSYCVKIRGSVTDLVRHSYYCIIQDIRVAQNILPIP</sequence>
<comment type="caution">
    <text evidence="1">The sequence shown here is derived from an EMBL/GenBank/DDBJ whole genome shotgun (WGS) entry which is preliminary data.</text>
</comment>
<gene>
    <name evidence="1" type="ORF">S03H2_16925</name>
</gene>
<reference evidence="1" key="1">
    <citation type="journal article" date="2014" name="Front. Microbiol.">
        <title>High frequency of phylogenetically diverse reductive dehalogenase-homologous genes in deep subseafloor sedimentary metagenomes.</title>
        <authorList>
            <person name="Kawai M."/>
            <person name="Futagami T."/>
            <person name="Toyoda A."/>
            <person name="Takaki Y."/>
            <person name="Nishi S."/>
            <person name="Hori S."/>
            <person name="Arai W."/>
            <person name="Tsubouchi T."/>
            <person name="Morono Y."/>
            <person name="Uchiyama I."/>
            <person name="Ito T."/>
            <person name="Fujiyama A."/>
            <person name="Inagaki F."/>
            <person name="Takami H."/>
        </authorList>
    </citation>
    <scope>NUCLEOTIDE SEQUENCE</scope>
    <source>
        <strain evidence="1">Expedition CK06-06</strain>
    </source>
</reference>
<evidence type="ECO:0000313" key="1">
    <source>
        <dbReference type="EMBL" id="GAH44156.1"/>
    </source>
</evidence>
<proteinExistence type="predicted"/>
<feature type="non-terminal residue" evidence="1">
    <location>
        <position position="1"/>
    </location>
</feature>
<dbReference type="EMBL" id="BARU01008688">
    <property type="protein sequence ID" value="GAH44156.1"/>
    <property type="molecule type" value="Genomic_DNA"/>
</dbReference>
<organism evidence="1">
    <name type="scientific">marine sediment metagenome</name>
    <dbReference type="NCBI Taxonomy" id="412755"/>
    <lineage>
        <taxon>unclassified sequences</taxon>
        <taxon>metagenomes</taxon>
        <taxon>ecological metagenomes</taxon>
    </lineage>
</organism>
<protein>
    <submittedName>
        <fullName evidence="1">Uncharacterized protein</fullName>
    </submittedName>
</protein>